<comment type="caution">
    <text evidence="1">The sequence shown here is derived from an EMBL/GenBank/DDBJ whole genome shotgun (WGS) entry which is preliminary data.</text>
</comment>
<name>A0AA38FI25_TAXCH</name>
<dbReference type="Proteomes" id="UP000824469">
    <property type="component" value="Unassembled WGS sequence"/>
</dbReference>
<sequence length="61" mass="6936">MSTLFVCDNRPIHPGRRDWSIRVKIQTDGSQTEKRQDLRAVPVDNDYYTAGMGEVTVARSP</sequence>
<gene>
    <name evidence="1" type="ORF">KI387_014339</name>
</gene>
<accession>A0AA38FI25</accession>
<evidence type="ECO:0000313" key="2">
    <source>
        <dbReference type="Proteomes" id="UP000824469"/>
    </source>
</evidence>
<organism evidence="1 2">
    <name type="scientific">Taxus chinensis</name>
    <name type="common">Chinese yew</name>
    <name type="synonym">Taxus wallichiana var. chinensis</name>
    <dbReference type="NCBI Taxonomy" id="29808"/>
    <lineage>
        <taxon>Eukaryota</taxon>
        <taxon>Viridiplantae</taxon>
        <taxon>Streptophyta</taxon>
        <taxon>Embryophyta</taxon>
        <taxon>Tracheophyta</taxon>
        <taxon>Spermatophyta</taxon>
        <taxon>Pinopsida</taxon>
        <taxon>Pinidae</taxon>
        <taxon>Conifers II</taxon>
        <taxon>Cupressales</taxon>
        <taxon>Taxaceae</taxon>
        <taxon>Taxus</taxon>
    </lineage>
</organism>
<reference evidence="1 2" key="1">
    <citation type="journal article" date="2021" name="Nat. Plants">
        <title>The Taxus genome provides insights into paclitaxel biosynthesis.</title>
        <authorList>
            <person name="Xiong X."/>
            <person name="Gou J."/>
            <person name="Liao Q."/>
            <person name="Li Y."/>
            <person name="Zhou Q."/>
            <person name="Bi G."/>
            <person name="Li C."/>
            <person name="Du R."/>
            <person name="Wang X."/>
            <person name="Sun T."/>
            <person name="Guo L."/>
            <person name="Liang H."/>
            <person name="Lu P."/>
            <person name="Wu Y."/>
            <person name="Zhang Z."/>
            <person name="Ro D.K."/>
            <person name="Shang Y."/>
            <person name="Huang S."/>
            <person name="Yan J."/>
        </authorList>
    </citation>
    <scope>NUCLEOTIDE SEQUENCE [LARGE SCALE GENOMIC DNA]</scope>
    <source>
        <strain evidence="1">Ta-2019</strain>
    </source>
</reference>
<dbReference type="AlphaFoldDB" id="A0AA38FI25"/>
<feature type="non-terminal residue" evidence="1">
    <location>
        <position position="61"/>
    </location>
</feature>
<evidence type="ECO:0000313" key="1">
    <source>
        <dbReference type="EMBL" id="KAH9302756.1"/>
    </source>
</evidence>
<proteinExistence type="predicted"/>
<keyword evidence="2" id="KW-1185">Reference proteome</keyword>
<dbReference type="EMBL" id="JAHRHJ020000009">
    <property type="protein sequence ID" value="KAH9302756.1"/>
    <property type="molecule type" value="Genomic_DNA"/>
</dbReference>
<protein>
    <submittedName>
        <fullName evidence="1">Uncharacterized protein</fullName>
    </submittedName>
</protein>